<dbReference type="GO" id="GO:0016740">
    <property type="term" value="F:transferase activity"/>
    <property type="evidence" value="ECO:0007669"/>
    <property type="project" value="UniProtKB-KW"/>
</dbReference>
<dbReference type="KEGG" id="fil:BN1229_v1_3066"/>
<dbReference type="PANTHER" id="PTHR30582">
    <property type="entry name" value="L,D-TRANSPEPTIDASE"/>
    <property type="match status" value="1"/>
</dbReference>
<comment type="pathway">
    <text evidence="1 7">Cell wall biogenesis; peptidoglycan biosynthesis.</text>
</comment>
<dbReference type="CDD" id="cd16913">
    <property type="entry name" value="YkuD_like"/>
    <property type="match status" value="1"/>
</dbReference>
<dbReference type="AlphaFoldDB" id="A0A0D6JIA2"/>
<evidence type="ECO:0000256" key="1">
    <source>
        <dbReference type="ARBA" id="ARBA00004752"/>
    </source>
</evidence>
<evidence type="ECO:0000256" key="8">
    <source>
        <dbReference type="SAM" id="MobiDB-lite"/>
    </source>
</evidence>
<evidence type="ECO:0000256" key="3">
    <source>
        <dbReference type="ARBA" id="ARBA00022679"/>
    </source>
</evidence>
<keyword evidence="4 7" id="KW-0133">Cell shape</keyword>
<dbReference type="KEGG" id="fiy:BN1229_v1_2850"/>
<dbReference type="InterPro" id="IPR005490">
    <property type="entry name" value="LD_TPept_cat_dom"/>
</dbReference>
<gene>
    <name evidence="11" type="ORF">YBN1229_v1_2850</name>
</gene>
<reference evidence="12" key="1">
    <citation type="submission" date="2015-02" db="EMBL/GenBank/DDBJ databases">
        <authorList>
            <person name="Chooi Y.-H."/>
        </authorList>
    </citation>
    <scope>NUCLEOTIDE SEQUENCE [LARGE SCALE GENOMIC DNA]</scope>
    <source>
        <strain evidence="12">strain Y</strain>
    </source>
</reference>
<keyword evidence="6 7" id="KW-0961">Cell wall biogenesis/degradation</keyword>
<evidence type="ECO:0000256" key="2">
    <source>
        <dbReference type="ARBA" id="ARBA00005992"/>
    </source>
</evidence>
<dbReference type="InterPro" id="IPR038063">
    <property type="entry name" value="Transpep_catalytic_dom"/>
</dbReference>
<organism evidence="11 12">
    <name type="scientific">Candidatus Filomicrobium marinum</name>
    <dbReference type="NCBI Taxonomy" id="1608628"/>
    <lineage>
        <taxon>Bacteria</taxon>
        <taxon>Pseudomonadati</taxon>
        <taxon>Pseudomonadota</taxon>
        <taxon>Alphaproteobacteria</taxon>
        <taxon>Hyphomicrobiales</taxon>
        <taxon>Hyphomicrobiaceae</taxon>
        <taxon>Filomicrobium</taxon>
    </lineage>
</organism>
<dbReference type="SUPFAM" id="SSF141523">
    <property type="entry name" value="L,D-transpeptidase catalytic domain-like"/>
    <property type="match status" value="1"/>
</dbReference>
<dbReference type="InterPro" id="IPR050979">
    <property type="entry name" value="LD-transpeptidase"/>
</dbReference>
<dbReference type="OrthoDB" id="463216at2"/>
<evidence type="ECO:0000256" key="5">
    <source>
        <dbReference type="ARBA" id="ARBA00022984"/>
    </source>
</evidence>
<keyword evidence="3" id="KW-0808">Transferase</keyword>
<evidence type="ECO:0000259" key="10">
    <source>
        <dbReference type="PROSITE" id="PS52029"/>
    </source>
</evidence>
<dbReference type="GO" id="GO:0008360">
    <property type="term" value="P:regulation of cell shape"/>
    <property type="evidence" value="ECO:0007669"/>
    <property type="project" value="UniProtKB-UniRule"/>
</dbReference>
<dbReference type="Gene3D" id="2.40.440.10">
    <property type="entry name" value="L,D-transpeptidase catalytic domain-like"/>
    <property type="match status" value="1"/>
</dbReference>
<feature type="compositionally biased region" description="Low complexity" evidence="8">
    <location>
        <begin position="207"/>
        <end position="223"/>
    </location>
</feature>
<dbReference type="EMBL" id="LN829119">
    <property type="protein sequence ID" value="CPR20982.1"/>
    <property type="molecule type" value="Genomic_DNA"/>
</dbReference>
<evidence type="ECO:0000256" key="7">
    <source>
        <dbReference type="PROSITE-ProRule" id="PRU01373"/>
    </source>
</evidence>
<dbReference type="PANTHER" id="PTHR30582:SF2">
    <property type="entry name" value="L,D-TRANSPEPTIDASE YCIB-RELATED"/>
    <property type="match status" value="1"/>
</dbReference>
<dbReference type="Proteomes" id="UP000033187">
    <property type="component" value="Chromosome 1"/>
</dbReference>
<feature type="domain" description="L,D-TPase catalytic" evidence="10">
    <location>
        <begin position="76"/>
        <end position="191"/>
    </location>
</feature>
<name>A0A0D6JIA2_9HYPH</name>
<feature type="region of interest" description="Disordered" evidence="8">
    <location>
        <begin position="32"/>
        <end position="53"/>
    </location>
</feature>
<comment type="similarity">
    <text evidence="2">Belongs to the YkuD family.</text>
</comment>
<dbReference type="PROSITE" id="PS52029">
    <property type="entry name" value="LD_TPASE"/>
    <property type="match status" value="1"/>
</dbReference>
<dbReference type="GO" id="GO:0005576">
    <property type="term" value="C:extracellular region"/>
    <property type="evidence" value="ECO:0007669"/>
    <property type="project" value="TreeGrafter"/>
</dbReference>
<evidence type="ECO:0000256" key="4">
    <source>
        <dbReference type="ARBA" id="ARBA00022960"/>
    </source>
</evidence>
<feature type="active site" description="Proton donor/acceptor" evidence="7">
    <location>
        <position position="147"/>
    </location>
</feature>
<dbReference type="GO" id="GO:0018104">
    <property type="term" value="P:peptidoglycan-protein cross-linking"/>
    <property type="evidence" value="ECO:0007669"/>
    <property type="project" value="TreeGrafter"/>
</dbReference>
<keyword evidence="9" id="KW-0732">Signal</keyword>
<protein>
    <recommendedName>
        <fullName evidence="10">L,D-TPase catalytic domain-containing protein</fullName>
    </recommendedName>
</protein>
<accession>A0A0D6JIA2</accession>
<dbReference type="GO" id="GO:0071972">
    <property type="term" value="F:peptidoglycan L,D-transpeptidase activity"/>
    <property type="evidence" value="ECO:0007669"/>
    <property type="project" value="TreeGrafter"/>
</dbReference>
<evidence type="ECO:0000313" key="12">
    <source>
        <dbReference type="Proteomes" id="UP000033187"/>
    </source>
</evidence>
<proteinExistence type="inferred from homology"/>
<keyword evidence="5 7" id="KW-0573">Peptidoglycan synthesis</keyword>
<evidence type="ECO:0000256" key="6">
    <source>
        <dbReference type="ARBA" id="ARBA00023316"/>
    </source>
</evidence>
<feature type="signal peptide" evidence="9">
    <location>
        <begin position="1"/>
        <end position="21"/>
    </location>
</feature>
<keyword evidence="12" id="KW-1185">Reference proteome</keyword>
<dbReference type="GO" id="GO:0071555">
    <property type="term" value="P:cell wall organization"/>
    <property type="evidence" value="ECO:0007669"/>
    <property type="project" value="UniProtKB-UniRule"/>
</dbReference>
<feature type="region of interest" description="Disordered" evidence="8">
    <location>
        <begin position="193"/>
        <end position="233"/>
    </location>
</feature>
<dbReference type="Pfam" id="PF03734">
    <property type="entry name" value="YkuD"/>
    <property type="match status" value="1"/>
</dbReference>
<evidence type="ECO:0000313" key="11">
    <source>
        <dbReference type="EMBL" id="CPR20982.1"/>
    </source>
</evidence>
<feature type="active site" description="Nucleophile" evidence="7">
    <location>
        <position position="163"/>
    </location>
</feature>
<dbReference type="UniPathway" id="UPA00219"/>
<sequence>MRKFACAYVALVTLGCGVSDAAEQVVANVAPGSGLSISEDPPAPSGKSSAESNAVTAVITPPAPKPADIKPLPPSLKVAINLSRQRMTVSSHGEVIHSWPISSGREGYRTPTGTYKPQWMTRMHYSKKYDNAPMPHSVFFHHGYAIHATYATGALGRPASHGCIRLAPSHAKTFYKLVEKHGKARTRISLSGVAPASVAKRPSTTRQAKSTWSSASPSASAGRQARRSASRQVYRAPSQGYVWPGDPTPRYYKPRYGSRTYSYGY</sequence>
<dbReference type="PROSITE" id="PS51257">
    <property type="entry name" value="PROKAR_LIPOPROTEIN"/>
    <property type="match status" value="1"/>
</dbReference>
<evidence type="ECO:0000256" key="9">
    <source>
        <dbReference type="SAM" id="SignalP"/>
    </source>
</evidence>
<feature type="chain" id="PRO_5002306304" description="L,D-TPase catalytic domain-containing protein" evidence="9">
    <location>
        <begin position="22"/>
        <end position="265"/>
    </location>
</feature>